<keyword evidence="3" id="KW-1185">Reference proteome</keyword>
<dbReference type="Proteomes" id="UP000256645">
    <property type="component" value="Unassembled WGS sequence"/>
</dbReference>
<keyword evidence="1" id="KW-0175">Coiled coil</keyword>
<evidence type="ECO:0000313" key="2">
    <source>
        <dbReference type="EMBL" id="RDW88448.1"/>
    </source>
</evidence>
<comment type="caution">
    <text evidence="2">The sequence shown here is derived from an EMBL/GenBank/DDBJ whole genome shotgun (WGS) entry which is preliminary data.</text>
</comment>
<name>A0A3D8SRM7_9HELO</name>
<reference evidence="2 3" key="1">
    <citation type="journal article" date="2018" name="IMA Fungus">
        <title>IMA Genome-F 9: Draft genome sequence of Annulohypoxylon stygium, Aspergillus mulundensis, Berkeleyomyces basicola (syn. Thielaviopsis basicola), Ceratocystis smalleyi, two Cercospora beticola strains, Coleophoma cylindrospora, Fusarium fracticaudum, Phialophora cf. hyalina, and Morchella septimelata.</title>
        <authorList>
            <person name="Wingfield B.D."/>
            <person name="Bills G.F."/>
            <person name="Dong Y."/>
            <person name="Huang W."/>
            <person name="Nel W.J."/>
            <person name="Swalarsk-Parry B.S."/>
            <person name="Vaghefi N."/>
            <person name="Wilken P.M."/>
            <person name="An Z."/>
            <person name="de Beer Z.W."/>
            <person name="De Vos L."/>
            <person name="Chen L."/>
            <person name="Duong T.A."/>
            <person name="Gao Y."/>
            <person name="Hammerbacher A."/>
            <person name="Kikkert J.R."/>
            <person name="Li Y."/>
            <person name="Li H."/>
            <person name="Li K."/>
            <person name="Li Q."/>
            <person name="Liu X."/>
            <person name="Ma X."/>
            <person name="Naidoo K."/>
            <person name="Pethybridge S.J."/>
            <person name="Sun J."/>
            <person name="Steenkamp E.T."/>
            <person name="van der Nest M.A."/>
            <person name="van Wyk S."/>
            <person name="Wingfield M.J."/>
            <person name="Xiong C."/>
            <person name="Yue Q."/>
            <person name="Zhang X."/>
        </authorList>
    </citation>
    <scope>NUCLEOTIDE SEQUENCE [LARGE SCALE GENOMIC DNA]</scope>
    <source>
        <strain evidence="2 3">BP6252</strain>
    </source>
</reference>
<dbReference type="EMBL" id="PDLM01000001">
    <property type="protein sequence ID" value="RDW88448.1"/>
    <property type="molecule type" value="Genomic_DNA"/>
</dbReference>
<evidence type="ECO:0000313" key="3">
    <source>
        <dbReference type="Proteomes" id="UP000256645"/>
    </source>
</evidence>
<gene>
    <name evidence="2" type="ORF">BP6252_00480</name>
</gene>
<feature type="coiled-coil region" evidence="1">
    <location>
        <begin position="190"/>
        <end position="217"/>
    </location>
</feature>
<dbReference type="AlphaFoldDB" id="A0A3D8SRM7"/>
<protein>
    <submittedName>
        <fullName evidence="2">Uncharacterized protein</fullName>
    </submittedName>
</protein>
<dbReference type="OrthoDB" id="4156714at2759"/>
<accession>A0A3D8SRM7</accession>
<evidence type="ECO:0000256" key="1">
    <source>
        <dbReference type="SAM" id="Coils"/>
    </source>
</evidence>
<organism evidence="2 3">
    <name type="scientific">Coleophoma cylindrospora</name>
    <dbReference type="NCBI Taxonomy" id="1849047"/>
    <lineage>
        <taxon>Eukaryota</taxon>
        <taxon>Fungi</taxon>
        <taxon>Dikarya</taxon>
        <taxon>Ascomycota</taxon>
        <taxon>Pezizomycotina</taxon>
        <taxon>Leotiomycetes</taxon>
        <taxon>Helotiales</taxon>
        <taxon>Dermateaceae</taxon>
        <taxon>Coleophoma</taxon>
    </lineage>
</organism>
<sequence>MQAPNKPKLIDDNIPLLTDHVINSDTENYDRSTMSQQQFSGIATSASVGEDSMSMIHNSLHHRHIDTDDSRPPIPGKYLEDNEAERKGYSEGIQENLMPASTAKQQEMQQCPTDHHSTFGYQMHDAEADQGVPGQKQDPRSIELQEYNHRLPTEASQSDDRNFKPGLGISEPIRGWRMWKPRFPTERVNLTDAQSIIDQKNQEIKNLTESLHRKDCQFRQADQDRKQLAWELQSTTNNHHAEIAGIRQALHARDAVINEKDNNNRHLGSQLTRVRAAYRRNLEKEQERLSKQIQSGGWLPEDETKVVSQIQALNSLMKSWAKSFSIQIKLSPGQFMDPDGAGLLKELEKVIVMEDGRFPAALCLQTLRIPGLLLNALLAHSIYVDILGDPFFIFTRDEYKRDTKGGASLREVYEDMAKVNSREAQLWRANTLRSLFPSKLSQEADEQKLRDKTNQRISDGAGRYTKRFVKSYAVLLLKEGVCNEDNPGFKRLRGIFQQAAELSYSLWTRKNKIIIYTALNSYRNGFMAGAMEQHPLAQKDEEGEEVLKGAPVKVVVHPCVQASGNDDGEGYENMRTWTKAVVWAVPPMQDPNANASQNVQILVDLDADELHGSEPKH</sequence>
<proteinExistence type="predicted"/>